<evidence type="ECO:0000256" key="7">
    <source>
        <dbReference type="ARBA" id="ARBA00023157"/>
    </source>
</evidence>
<keyword evidence="6 10" id="KW-0472">Membrane</keyword>
<dbReference type="CTD" id="336830"/>
<evidence type="ECO:0000256" key="11">
    <source>
        <dbReference type="SAM" id="SignalP"/>
    </source>
</evidence>
<evidence type="ECO:0000256" key="5">
    <source>
        <dbReference type="ARBA" id="ARBA00022989"/>
    </source>
</evidence>
<organism evidence="13 14">
    <name type="scientific">Ictalurus punctatus</name>
    <name type="common">Channel catfish</name>
    <name type="synonym">Silurus punctatus</name>
    <dbReference type="NCBI Taxonomy" id="7998"/>
    <lineage>
        <taxon>Eukaryota</taxon>
        <taxon>Metazoa</taxon>
        <taxon>Chordata</taxon>
        <taxon>Craniata</taxon>
        <taxon>Vertebrata</taxon>
        <taxon>Euteleostomi</taxon>
        <taxon>Actinopterygii</taxon>
        <taxon>Neopterygii</taxon>
        <taxon>Teleostei</taxon>
        <taxon>Ostariophysi</taxon>
        <taxon>Siluriformes</taxon>
        <taxon>Ictaluridae</taxon>
        <taxon>Ictalurus</taxon>
    </lineage>
</organism>
<dbReference type="InterPro" id="IPR000920">
    <property type="entry name" value="Myelin_P0-rel"/>
</dbReference>
<feature type="signal peptide" evidence="11">
    <location>
        <begin position="1"/>
        <end position="26"/>
    </location>
</feature>
<evidence type="ECO:0000256" key="6">
    <source>
        <dbReference type="ARBA" id="ARBA00023136"/>
    </source>
</evidence>
<dbReference type="Pfam" id="PF07686">
    <property type="entry name" value="V-set"/>
    <property type="match status" value="1"/>
</dbReference>
<dbReference type="OMA" id="DVHGVNG"/>
<name>A0A2D0Q9X5_ICTPU</name>
<evidence type="ECO:0000256" key="8">
    <source>
        <dbReference type="ARBA" id="ARBA00023180"/>
    </source>
</evidence>
<evidence type="ECO:0000256" key="9">
    <source>
        <dbReference type="ARBA" id="ARBA00023319"/>
    </source>
</evidence>
<comment type="subcellular location">
    <subcellularLocation>
        <location evidence="1">Membrane</location>
        <topology evidence="1">Single-pass type I membrane protein</topology>
    </subcellularLocation>
</comment>
<dbReference type="InterPro" id="IPR013106">
    <property type="entry name" value="Ig_V-set"/>
</dbReference>
<dbReference type="SMART" id="SM00409">
    <property type="entry name" value="IG"/>
    <property type="match status" value="1"/>
</dbReference>
<dbReference type="InterPro" id="IPR007110">
    <property type="entry name" value="Ig-like_dom"/>
</dbReference>
<dbReference type="SUPFAM" id="SSF48726">
    <property type="entry name" value="Immunoglobulin"/>
    <property type="match status" value="1"/>
</dbReference>
<feature type="domain" description="Ig-like" evidence="12">
    <location>
        <begin position="19"/>
        <end position="142"/>
    </location>
</feature>
<keyword evidence="3 10" id="KW-0812">Transmembrane</keyword>
<reference evidence="13" key="1">
    <citation type="journal article" date="2016" name="Nat. Commun.">
        <title>The channel catfish genome sequence provides insights into the evolution of scale formation in teleosts.</title>
        <authorList>
            <person name="Liu Z."/>
            <person name="Liu S."/>
            <person name="Yao J."/>
            <person name="Bao L."/>
            <person name="Zhang J."/>
            <person name="Li Y."/>
            <person name="Jiang C."/>
            <person name="Sun L."/>
            <person name="Wang R."/>
            <person name="Zhang Y."/>
            <person name="Zhou T."/>
            <person name="Zeng Q."/>
            <person name="Fu Q."/>
            <person name="Gao S."/>
            <person name="Li N."/>
            <person name="Koren S."/>
            <person name="Jiang Y."/>
            <person name="Zimin A."/>
            <person name="Xu P."/>
            <person name="Phillippy A.M."/>
            <person name="Geng X."/>
            <person name="Song L."/>
            <person name="Sun F."/>
            <person name="Li C."/>
            <person name="Wang X."/>
            <person name="Chen A."/>
            <person name="Jin Y."/>
            <person name="Yuan Z."/>
            <person name="Yang Y."/>
            <person name="Tan S."/>
            <person name="Peatman E."/>
            <person name="Lu J."/>
            <person name="Qin Z."/>
            <person name="Dunham R."/>
            <person name="Li Z."/>
            <person name="Sonstegard T."/>
            <person name="Feng J."/>
            <person name="Danzmann R.G."/>
            <person name="Schroeder S."/>
            <person name="Scheffler B."/>
            <person name="Duke M.V."/>
            <person name="Ballard L."/>
            <person name="Kucuktas H."/>
            <person name="Kaltenboeck L."/>
            <person name="Liu H."/>
            <person name="Armbruster J."/>
            <person name="Xie Y."/>
            <person name="Kirby M.L."/>
            <person name="Tian Y."/>
            <person name="Flanagan M.E."/>
            <person name="Mu W."/>
            <person name="Waldbieser G.C."/>
        </authorList>
    </citation>
    <scope>NUCLEOTIDE SEQUENCE [LARGE SCALE GENOMIC DNA]</scope>
    <source>
        <strain evidence="13">SDA103</strain>
    </source>
</reference>
<dbReference type="Gene3D" id="2.60.40.10">
    <property type="entry name" value="Immunoglobulins"/>
    <property type="match status" value="1"/>
</dbReference>
<dbReference type="PRINTS" id="PR00213">
    <property type="entry name" value="MYELINP0"/>
</dbReference>
<dbReference type="PANTHER" id="PTHR13869">
    <property type="entry name" value="MYELIN P0 RELATED"/>
    <property type="match status" value="1"/>
</dbReference>
<gene>
    <name evidence="14" type="primary">mpzl2b</name>
</gene>
<dbReference type="Proteomes" id="UP000221080">
    <property type="component" value="Chromosome 28"/>
</dbReference>
<feature type="transmembrane region" description="Helical" evidence="10">
    <location>
        <begin position="152"/>
        <end position="176"/>
    </location>
</feature>
<proteinExistence type="inferred from homology"/>
<dbReference type="RefSeq" id="XP_017315089.2">
    <property type="nucleotide sequence ID" value="XM_017459600.3"/>
</dbReference>
<keyword evidence="7" id="KW-1015">Disulfide bond</keyword>
<sequence>MFRIWTRFLVSVVGVLLTPGMHRALAIEVSTPKELTAVNGTDVRLKCTFKSSHPLSEKSVSVSWSFKPLGSGLEEQFFFYQEESFPPTRGLFKGHAVWSGNVLKNDGSITLTDVQSSFNGTYTCQVRNPPDVHGFTGELRLEVVQSVTLSEIGILAAAVGGAILLVLVVLTIVFAVRCYRGRHGDAGIELQDSKRASVCAKHEFMPISRPEDEIKNGLQDDLENCKLHEEDAQAKSDA</sequence>
<dbReference type="OrthoDB" id="8916449at2759"/>
<keyword evidence="4 11" id="KW-0732">Signal</keyword>
<keyword evidence="8" id="KW-0325">Glycoprotein</keyword>
<dbReference type="InterPro" id="IPR036179">
    <property type="entry name" value="Ig-like_dom_sf"/>
</dbReference>
<evidence type="ECO:0000313" key="13">
    <source>
        <dbReference type="Proteomes" id="UP000221080"/>
    </source>
</evidence>
<dbReference type="FunFam" id="2.60.40.10:FF:000193">
    <property type="entry name" value="Myelin protein zero-like 1 like"/>
    <property type="match status" value="1"/>
</dbReference>
<evidence type="ECO:0000256" key="1">
    <source>
        <dbReference type="ARBA" id="ARBA00004479"/>
    </source>
</evidence>
<dbReference type="KEGG" id="ipu:108259864"/>
<dbReference type="PROSITE" id="PS50835">
    <property type="entry name" value="IG_LIKE"/>
    <property type="match status" value="1"/>
</dbReference>
<evidence type="ECO:0000256" key="10">
    <source>
        <dbReference type="SAM" id="Phobius"/>
    </source>
</evidence>
<dbReference type="GeneID" id="108259864"/>
<evidence type="ECO:0000256" key="3">
    <source>
        <dbReference type="ARBA" id="ARBA00022692"/>
    </source>
</evidence>
<dbReference type="InterPro" id="IPR013783">
    <property type="entry name" value="Ig-like_fold"/>
</dbReference>
<dbReference type="PANTHER" id="PTHR13869:SF21">
    <property type="entry name" value="MYELIN PROTEIN ZERO-LIKE PROTEIN 2"/>
    <property type="match status" value="1"/>
</dbReference>
<comment type="similarity">
    <text evidence="2">Belongs to the myelin P0 protein family.</text>
</comment>
<dbReference type="GO" id="GO:0098609">
    <property type="term" value="P:cell-cell adhesion"/>
    <property type="evidence" value="ECO:0007669"/>
    <property type="project" value="TreeGrafter"/>
</dbReference>
<keyword evidence="5 10" id="KW-1133">Transmembrane helix</keyword>
<reference evidence="14" key="2">
    <citation type="submission" date="2025-08" db="UniProtKB">
        <authorList>
            <consortium name="RefSeq"/>
        </authorList>
    </citation>
    <scope>IDENTIFICATION</scope>
    <source>
        <tissue evidence="14">Blood</tissue>
    </source>
</reference>
<protein>
    <submittedName>
        <fullName evidence="14">Myelin protein zero-like protein 2b</fullName>
    </submittedName>
</protein>
<evidence type="ECO:0000256" key="4">
    <source>
        <dbReference type="ARBA" id="ARBA00022729"/>
    </source>
</evidence>
<dbReference type="SMART" id="SM00406">
    <property type="entry name" value="IGv"/>
    <property type="match status" value="1"/>
</dbReference>
<keyword evidence="13" id="KW-1185">Reference proteome</keyword>
<dbReference type="GO" id="GO:0005886">
    <property type="term" value="C:plasma membrane"/>
    <property type="evidence" value="ECO:0007669"/>
    <property type="project" value="TreeGrafter"/>
</dbReference>
<dbReference type="InterPro" id="IPR003599">
    <property type="entry name" value="Ig_sub"/>
</dbReference>
<evidence type="ECO:0000256" key="2">
    <source>
        <dbReference type="ARBA" id="ARBA00007180"/>
    </source>
</evidence>
<evidence type="ECO:0000259" key="12">
    <source>
        <dbReference type="PROSITE" id="PS50835"/>
    </source>
</evidence>
<dbReference type="AlphaFoldDB" id="A0A2D0Q9X5"/>
<accession>A0A2D0Q9X5</accession>
<keyword evidence="9" id="KW-0393">Immunoglobulin domain</keyword>
<evidence type="ECO:0000313" key="14">
    <source>
        <dbReference type="RefSeq" id="XP_017315089.2"/>
    </source>
</evidence>
<feature type="chain" id="PRO_5036697045" evidence="11">
    <location>
        <begin position="27"/>
        <end position="238"/>
    </location>
</feature>